<dbReference type="InterPro" id="IPR029787">
    <property type="entry name" value="Nucleotide_cyclase"/>
</dbReference>
<dbReference type="OrthoDB" id="9762141at2"/>
<dbReference type="PROSITE" id="PS50883">
    <property type="entry name" value="EAL"/>
    <property type="match status" value="1"/>
</dbReference>
<dbReference type="RefSeq" id="WP_117444506.1">
    <property type="nucleotide sequence ID" value="NZ_JAKNHC010000014.1"/>
</dbReference>
<keyword evidence="1" id="KW-0812">Transmembrane</keyword>
<dbReference type="NCBIfam" id="TIGR00254">
    <property type="entry name" value="GGDEF"/>
    <property type="match status" value="1"/>
</dbReference>
<reference evidence="4 5" key="1">
    <citation type="submission" date="2018-08" db="EMBL/GenBank/DDBJ databases">
        <title>A genome reference for cultivated species of the human gut microbiota.</title>
        <authorList>
            <person name="Zou Y."/>
            <person name="Xue W."/>
            <person name="Luo G."/>
        </authorList>
    </citation>
    <scope>NUCLEOTIDE SEQUENCE [LARGE SCALE GENOMIC DNA]</scope>
    <source>
        <strain evidence="4 5">OF01-2LB</strain>
    </source>
</reference>
<dbReference type="CDD" id="cd01949">
    <property type="entry name" value="GGDEF"/>
    <property type="match status" value="1"/>
</dbReference>
<dbReference type="InterPro" id="IPR001633">
    <property type="entry name" value="EAL_dom"/>
</dbReference>
<protein>
    <submittedName>
        <fullName evidence="4">EAL domain-containing protein</fullName>
    </submittedName>
</protein>
<dbReference type="CDD" id="cd12912">
    <property type="entry name" value="PDC2_MCP_like"/>
    <property type="match status" value="1"/>
</dbReference>
<feature type="domain" description="EAL" evidence="2">
    <location>
        <begin position="494"/>
        <end position="746"/>
    </location>
</feature>
<feature type="domain" description="GGDEF" evidence="3">
    <location>
        <begin position="350"/>
        <end position="480"/>
    </location>
</feature>
<dbReference type="SUPFAM" id="SSF55073">
    <property type="entry name" value="Nucleotide cyclase"/>
    <property type="match status" value="1"/>
</dbReference>
<dbReference type="EMBL" id="QVEV01000038">
    <property type="protein sequence ID" value="RGC11328.1"/>
    <property type="molecule type" value="Genomic_DNA"/>
</dbReference>
<evidence type="ECO:0000313" key="4">
    <source>
        <dbReference type="EMBL" id="RGC11328.1"/>
    </source>
</evidence>
<dbReference type="PANTHER" id="PTHR33121">
    <property type="entry name" value="CYCLIC DI-GMP PHOSPHODIESTERASE PDEF"/>
    <property type="match status" value="1"/>
</dbReference>
<dbReference type="PROSITE" id="PS50887">
    <property type="entry name" value="GGDEF"/>
    <property type="match status" value="1"/>
</dbReference>
<keyword evidence="1" id="KW-1133">Transmembrane helix</keyword>
<dbReference type="SMART" id="SM00052">
    <property type="entry name" value="EAL"/>
    <property type="match status" value="1"/>
</dbReference>
<evidence type="ECO:0000313" key="5">
    <source>
        <dbReference type="Proteomes" id="UP000260025"/>
    </source>
</evidence>
<name>A0A3E2VKS5_CLOIN</name>
<sequence>MRQHEILGKKQIVWIASLTAVVVLSALYLCYVLISRGEHLQQVEIQRYLEEISRQTSAKANQRIEFNLNKLKSISESLPFLKEEEVDSYLHTLEEKSDYEWIVLLDENKDAVVKGKTLYLHELPAIQKALQGSDAVNDSLIKGGTNSYGALYAVPYVDAQNKKHVVAGWVPQNTMKLLQGTDTFDGSGFSHVVSGNGDFILHSHNKNAQISDTNYLSGLYAQATMMKGYHVEAMRTDMQNGKSGYLRFHMNNGEERILTYSPLKKTDWYLLSIVSPAAYSRGLADYIVQNTWMVLGGTLLMFCMLACLVSIIIQKKNREILNIAFVDPVTKGFTQPRFDLEVEKLLKNAQSFAYVSLDIRRFKLINDAFGSEEGNRVLQHVYACIRQQLREGEAVSRIHADHFNLLLRTMDKEQLEQRLQLISKNVNAFNAKRQQPYYLTLSCGTYLADNPHEDPVSIRDKAIAARKHNHGEHEHAVCSNMFFSDLNRLKMLREKELENSMEAALKNGEFLMYLQPKVSLKTGRVAGAEALARWQSADRGMIMPNDFIPLFERNDFIRKLDLYIFEQACKRLRTWIDEGSEVIPISVNLSRNHLYQPDFLNSYRMMKERYRIPPHLLEIELTETVVFENLSRLKQVIDELHALGFLCSLDDFGSGYSSLNVLQNVPVDVLKLDRFFFQDMDDRGFEVINAVIQLAKQLGMTTVAEGVESLSQVKLLQEMNCDMVQGFVFGKPQPADVFDAMRKEHPCMYSE</sequence>
<feature type="transmembrane region" description="Helical" evidence="1">
    <location>
        <begin position="12"/>
        <end position="34"/>
    </location>
</feature>
<dbReference type="Proteomes" id="UP000260025">
    <property type="component" value="Unassembled WGS sequence"/>
</dbReference>
<evidence type="ECO:0000259" key="3">
    <source>
        <dbReference type="PROSITE" id="PS50887"/>
    </source>
</evidence>
<proteinExistence type="predicted"/>
<accession>A0A3E2VKS5</accession>
<comment type="caution">
    <text evidence="4">The sequence shown here is derived from an EMBL/GenBank/DDBJ whole genome shotgun (WGS) entry which is preliminary data.</text>
</comment>
<dbReference type="Pfam" id="PF00563">
    <property type="entry name" value="EAL"/>
    <property type="match status" value="1"/>
</dbReference>
<dbReference type="Gene3D" id="3.30.450.20">
    <property type="entry name" value="PAS domain"/>
    <property type="match status" value="1"/>
</dbReference>
<feature type="transmembrane region" description="Helical" evidence="1">
    <location>
        <begin position="292"/>
        <end position="313"/>
    </location>
</feature>
<dbReference type="InterPro" id="IPR043128">
    <property type="entry name" value="Rev_trsase/Diguanyl_cyclase"/>
</dbReference>
<dbReference type="PANTHER" id="PTHR33121:SF71">
    <property type="entry name" value="OXYGEN SENSOR PROTEIN DOSP"/>
    <property type="match status" value="1"/>
</dbReference>
<dbReference type="SMART" id="SM00267">
    <property type="entry name" value="GGDEF"/>
    <property type="match status" value="1"/>
</dbReference>
<dbReference type="GO" id="GO:0071111">
    <property type="term" value="F:cyclic-guanylate-specific phosphodiesterase activity"/>
    <property type="evidence" value="ECO:0007669"/>
    <property type="project" value="InterPro"/>
</dbReference>
<keyword evidence="1" id="KW-0472">Membrane</keyword>
<dbReference type="SUPFAM" id="SSF141868">
    <property type="entry name" value="EAL domain-like"/>
    <property type="match status" value="1"/>
</dbReference>
<organism evidence="4 5">
    <name type="scientific">Clostridium innocuum</name>
    <dbReference type="NCBI Taxonomy" id="1522"/>
    <lineage>
        <taxon>Bacteria</taxon>
        <taxon>Bacillati</taxon>
        <taxon>Bacillota</taxon>
        <taxon>Clostridia</taxon>
        <taxon>Eubacteriales</taxon>
        <taxon>Clostridiaceae</taxon>
        <taxon>Clostridium</taxon>
    </lineage>
</organism>
<dbReference type="InterPro" id="IPR000160">
    <property type="entry name" value="GGDEF_dom"/>
</dbReference>
<evidence type="ECO:0000259" key="2">
    <source>
        <dbReference type="PROSITE" id="PS50883"/>
    </source>
</evidence>
<dbReference type="Gene3D" id="3.20.20.450">
    <property type="entry name" value="EAL domain"/>
    <property type="match status" value="1"/>
</dbReference>
<dbReference type="Gene3D" id="3.30.70.270">
    <property type="match status" value="1"/>
</dbReference>
<dbReference type="AlphaFoldDB" id="A0A3E2VKS5"/>
<dbReference type="Pfam" id="PF00990">
    <property type="entry name" value="GGDEF"/>
    <property type="match status" value="1"/>
</dbReference>
<dbReference type="InterPro" id="IPR050706">
    <property type="entry name" value="Cyclic-di-GMP_PDE-like"/>
</dbReference>
<evidence type="ECO:0000256" key="1">
    <source>
        <dbReference type="SAM" id="Phobius"/>
    </source>
</evidence>
<gene>
    <name evidence="4" type="ORF">DXA38_18650</name>
</gene>
<dbReference type="CDD" id="cd01948">
    <property type="entry name" value="EAL"/>
    <property type="match status" value="1"/>
</dbReference>
<dbReference type="InterPro" id="IPR035919">
    <property type="entry name" value="EAL_sf"/>
</dbReference>